<keyword evidence="3" id="KW-1185">Reference proteome</keyword>
<dbReference type="Proteomes" id="UP001634394">
    <property type="component" value="Unassembled WGS sequence"/>
</dbReference>
<protein>
    <submittedName>
        <fullName evidence="2">Uncharacterized protein</fullName>
    </submittedName>
</protein>
<name>A0ABD3W168_SINWO</name>
<feature type="compositionally biased region" description="Polar residues" evidence="1">
    <location>
        <begin position="74"/>
        <end position="84"/>
    </location>
</feature>
<dbReference type="EMBL" id="JBJQND010000009">
    <property type="protein sequence ID" value="KAL3867300.1"/>
    <property type="molecule type" value="Genomic_DNA"/>
</dbReference>
<evidence type="ECO:0000313" key="3">
    <source>
        <dbReference type="Proteomes" id="UP001634394"/>
    </source>
</evidence>
<comment type="caution">
    <text evidence="2">The sequence shown here is derived from an EMBL/GenBank/DDBJ whole genome shotgun (WGS) entry which is preliminary data.</text>
</comment>
<reference evidence="2 3" key="1">
    <citation type="submission" date="2024-11" db="EMBL/GenBank/DDBJ databases">
        <title>Chromosome-level genome assembly of the freshwater bivalve Anodonta woodiana.</title>
        <authorList>
            <person name="Chen X."/>
        </authorList>
    </citation>
    <scope>NUCLEOTIDE SEQUENCE [LARGE SCALE GENOMIC DNA]</scope>
    <source>
        <strain evidence="2">MN2024</strain>
        <tissue evidence="2">Gills</tissue>
    </source>
</reference>
<dbReference type="AlphaFoldDB" id="A0ABD3W168"/>
<feature type="region of interest" description="Disordered" evidence="1">
    <location>
        <begin position="60"/>
        <end position="84"/>
    </location>
</feature>
<accession>A0ABD3W168</accession>
<evidence type="ECO:0000313" key="2">
    <source>
        <dbReference type="EMBL" id="KAL3867300.1"/>
    </source>
</evidence>
<organism evidence="2 3">
    <name type="scientific">Sinanodonta woodiana</name>
    <name type="common">Chinese pond mussel</name>
    <name type="synonym">Anodonta woodiana</name>
    <dbReference type="NCBI Taxonomy" id="1069815"/>
    <lineage>
        <taxon>Eukaryota</taxon>
        <taxon>Metazoa</taxon>
        <taxon>Spiralia</taxon>
        <taxon>Lophotrochozoa</taxon>
        <taxon>Mollusca</taxon>
        <taxon>Bivalvia</taxon>
        <taxon>Autobranchia</taxon>
        <taxon>Heteroconchia</taxon>
        <taxon>Palaeoheterodonta</taxon>
        <taxon>Unionida</taxon>
        <taxon>Unionoidea</taxon>
        <taxon>Unionidae</taxon>
        <taxon>Unioninae</taxon>
        <taxon>Sinanodonta</taxon>
    </lineage>
</organism>
<gene>
    <name evidence="2" type="ORF">ACJMK2_044514</name>
</gene>
<proteinExistence type="predicted"/>
<evidence type="ECO:0000256" key="1">
    <source>
        <dbReference type="SAM" id="MobiDB-lite"/>
    </source>
</evidence>
<sequence>MSSELVTSKPTQEFLGFGPKDIANFCEPEASSITRENNYSAIKTETRSKQIKSVCNYSSESGKKQTCYGDKSSKTMSNSRKSRYINSLSETNTELLKKQLGLKHMQSVVADVNEIDALFGKPYRSYM</sequence>